<accession>A0A4Y2EGT1</accession>
<organism evidence="2 3">
    <name type="scientific">Araneus ventricosus</name>
    <name type="common">Orbweaver spider</name>
    <name type="synonym">Epeira ventricosa</name>
    <dbReference type="NCBI Taxonomy" id="182803"/>
    <lineage>
        <taxon>Eukaryota</taxon>
        <taxon>Metazoa</taxon>
        <taxon>Ecdysozoa</taxon>
        <taxon>Arthropoda</taxon>
        <taxon>Chelicerata</taxon>
        <taxon>Arachnida</taxon>
        <taxon>Araneae</taxon>
        <taxon>Araneomorphae</taxon>
        <taxon>Entelegynae</taxon>
        <taxon>Araneoidea</taxon>
        <taxon>Araneidae</taxon>
        <taxon>Araneus</taxon>
    </lineage>
</organism>
<reference evidence="2 3" key="1">
    <citation type="journal article" date="2019" name="Sci. Rep.">
        <title>Orb-weaving spider Araneus ventricosus genome elucidates the spidroin gene catalogue.</title>
        <authorList>
            <person name="Kono N."/>
            <person name="Nakamura H."/>
            <person name="Ohtoshi R."/>
            <person name="Moran D.A.P."/>
            <person name="Shinohara A."/>
            <person name="Yoshida Y."/>
            <person name="Fujiwara M."/>
            <person name="Mori M."/>
            <person name="Tomita M."/>
            <person name="Arakawa K."/>
        </authorList>
    </citation>
    <scope>NUCLEOTIDE SEQUENCE [LARGE SCALE GENOMIC DNA]</scope>
</reference>
<dbReference type="AlphaFoldDB" id="A0A4Y2EGT1"/>
<sequence length="106" mass="11777">MYSKLLIVPGSLVVRSQLRGQWWILTIGGHMRKIVMRPRSLPTVLNSQSAEHCNGFRTDFEASSWSRGTRRAPLAPVRKNATVRSRRVPGSKPDSIQDPPCGTGAH</sequence>
<dbReference type="Proteomes" id="UP000499080">
    <property type="component" value="Unassembled WGS sequence"/>
</dbReference>
<evidence type="ECO:0000313" key="3">
    <source>
        <dbReference type="Proteomes" id="UP000499080"/>
    </source>
</evidence>
<proteinExistence type="predicted"/>
<protein>
    <submittedName>
        <fullName evidence="2">Uncharacterized protein</fullName>
    </submittedName>
</protein>
<name>A0A4Y2EGT1_ARAVE</name>
<evidence type="ECO:0000256" key="1">
    <source>
        <dbReference type="SAM" id="MobiDB-lite"/>
    </source>
</evidence>
<dbReference type="EMBL" id="BGPR01000580">
    <property type="protein sequence ID" value="GBM27288.1"/>
    <property type="molecule type" value="Genomic_DNA"/>
</dbReference>
<evidence type="ECO:0000313" key="2">
    <source>
        <dbReference type="EMBL" id="GBM27288.1"/>
    </source>
</evidence>
<keyword evidence="3" id="KW-1185">Reference proteome</keyword>
<gene>
    <name evidence="2" type="ORF">AVEN_208447_1</name>
</gene>
<feature type="region of interest" description="Disordered" evidence="1">
    <location>
        <begin position="67"/>
        <end position="106"/>
    </location>
</feature>
<comment type="caution">
    <text evidence="2">The sequence shown here is derived from an EMBL/GenBank/DDBJ whole genome shotgun (WGS) entry which is preliminary data.</text>
</comment>